<evidence type="ECO:0000259" key="14">
    <source>
        <dbReference type="PROSITE" id="PS01180"/>
    </source>
</evidence>
<dbReference type="Proteomes" id="UP000479190">
    <property type="component" value="Unassembled WGS sequence"/>
</dbReference>
<evidence type="ECO:0000256" key="3">
    <source>
        <dbReference type="ARBA" id="ARBA00022448"/>
    </source>
</evidence>
<feature type="transmembrane region" description="Helical" evidence="12">
    <location>
        <begin position="1115"/>
        <end position="1136"/>
    </location>
</feature>
<feature type="domain" description="CUB" evidence="14">
    <location>
        <begin position="485"/>
        <end position="601"/>
    </location>
</feature>
<comment type="similarity">
    <text evidence="2">Belongs to the sodium:neurotransmitter symporter (SNF) (TC 2.A.22) family.</text>
</comment>
<feature type="transmembrane region" description="Helical" evidence="12">
    <location>
        <begin position="1148"/>
        <end position="1175"/>
    </location>
</feature>
<dbReference type="GO" id="GO:0046872">
    <property type="term" value="F:metal ion binding"/>
    <property type="evidence" value="ECO:0007669"/>
    <property type="project" value="UniProtKB-KW"/>
</dbReference>
<feature type="signal peptide" evidence="13">
    <location>
        <begin position="1"/>
        <end position="23"/>
    </location>
</feature>
<feature type="compositionally biased region" description="Low complexity" evidence="11">
    <location>
        <begin position="750"/>
        <end position="765"/>
    </location>
</feature>
<feature type="transmembrane region" description="Helical" evidence="12">
    <location>
        <begin position="897"/>
        <end position="920"/>
    </location>
</feature>
<feature type="transmembrane region" description="Helical" evidence="12">
    <location>
        <begin position="1070"/>
        <end position="1094"/>
    </location>
</feature>
<gene>
    <name evidence="15" type="ORF">TBRA_LOCUS3936</name>
</gene>
<feature type="transmembrane region" description="Helical" evidence="12">
    <location>
        <begin position="974"/>
        <end position="996"/>
    </location>
</feature>
<feature type="binding site" evidence="9">
    <location>
        <position position="1014"/>
    </location>
    <ligand>
        <name>Na(+)</name>
        <dbReference type="ChEBI" id="CHEBI:29101"/>
        <label>1</label>
    </ligand>
</feature>
<feature type="region of interest" description="Disordered" evidence="11">
    <location>
        <begin position="416"/>
        <end position="437"/>
    </location>
</feature>
<dbReference type="InterPro" id="IPR000859">
    <property type="entry name" value="CUB_dom"/>
</dbReference>
<evidence type="ECO:0000256" key="4">
    <source>
        <dbReference type="ARBA" id="ARBA00022692"/>
    </source>
</evidence>
<dbReference type="OrthoDB" id="6369184at2759"/>
<dbReference type="GO" id="GO:0005283">
    <property type="term" value="F:amino acid:sodium symporter activity"/>
    <property type="evidence" value="ECO:0007669"/>
    <property type="project" value="TreeGrafter"/>
</dbReference>
<evidence type="ECO:0000256" key="9">
    <source>
        <dbReference type="PIRSR" id="PIRSR600175-1"/>
    </source>
</evidence>
<dbReference type="CDD" id="cd00041">
    <property type="entry name" value="CUB"/>
    <property type="match status" value="1"/>
</dbReference>
<feature type="region of interest" description="Disordered" evidence="11">
    <location>
        <begin position="738"/>
        <end position="769"/>
    </location>
</feature>
<keyword evidence="4 12" id="KW-0812">Transmembrane</keyword>
<keyword evidence="7 12" id="KW-0472">Membrane</keyword>
<feature type="transmembrane region" description="Helical" evidence="12">
    <location>
        <begin position="1002"/>
        <end position="1027"/>
    </location>
</feature>
<dbReference type="SMART" id="SM00042">
    <property type="entry name" value="CUB"/>
    <property type="match status" value="1"/>
</dbReference>
<evidence type="ECO:0000256" key="7">
    <source>
        <dbReference type="ARBA" id="ARBA00023136"/>
    </source>
</evidence>
<keyword evidence="6 12" id="KW-1133">Transmembrane helix</keyword>
<name>A0A6H5I428_9HYME</name>
<evidence type="ECO:0000256" key="10">
    <source>
        <dbReference type="PROSITE-ProRule" id="PRU00059"/>
    </source>
</evidence>
<feature type="transmembrane region" description="Helical" evidence="12">
    <location>
        <begin position="1039"/>
        <end position="1064"/>
    </location>
</feature>
<evidence type="ECO:0000313" key="15">
    <source>
        <dbReference type="EMBL" id="CAB0031982.1"/>
    </source>
</evidence>
<feature type="region of interest" description="Disordered" evidence="11">
    <location>
        <begin position="142"/>
        <end position="182"/>
    </location>
</feature>
<dbReference type="SUPFAM" id="SSF161070">
    <property type="entry name" value="SNF-like"/>
    <property type="match status" value="1"/>
</dbReference>
<feature type="region of interest" description="Disordered" evidence="11">
    <location>
        <begin position="262"/>
        <end position="284"/>
    </location>
</feature>
<dbReference type="GO" id="GO:0089718">
    <property type="term" value="P:amino acid import across plasma membrane"/>
    <property type="evidence" value="ECO:0007669"/>
    <property type="project" value="TreeGrafter"/>
</dbReference>
<keyword evidence="3" id="KW-0813">Transport</keyword>
<dbReference type="GO" id="GO:0005886">
    <property type="term" value="C:plasma membrane"/>
    <property type="evidence" value="ECO:0007669"/>
    <property type="project" value="TreeGrafter"/>
</dbReference>
<comment type="subcellular location">
    <subcellularLocation>
        <location evidence="1">Membrane</location>
        <topology evidence="1">Multi-pass membrane protein</topology>
    </subcellularLocation>
</comment>
<evidence type="ECO:0000256" key="5">
    <source>
        <dbReference type="ARBA" id="ARBA00022847"/>
    </source>
</evidence>
<feature type="domain" description="CUB" evidence="14">
    <location>
        <begin position="28"/>
        <end position="135"/>
    </location>
</feature>
<feature type="binding site" evidence="9">
    <location>
        <position position="1011"/>
    </location>
    <ligand>
        <name>Na(+)</name>
        <dbReference type="ChEBI" id="CHEBI:29101"/>
        <label>1</label>
    </ligand>
</feature>
<feature type="transmembrane region" description="Helical" evidence="12">
    <location>
        <begin position="940"/>
        <end position="962"/>
    </location>
</feature>
<dbReference type="PROSITE" id="PS50267">
    <property type="entry name" value="NA_NEUROTRAN_SYMP_3"/>
    <property type="match status" value="1"/>
</dbReference>
<feature type="transmembrane region" description="Helical" evidence="12">
    <location>
        <begin position="866"/>
        <end position="885"/>
    </location>
</feature>
<keyword evidence="13" id="KW-0732">Signal</keyword>
<evidence type="ECO:0000256" key="11">
    <source>
        <dbReference type="SAM" id="MobiDB-lite"/>
    </source>
</evidence>
<comment type="caution">
    <text evidence="10">Lacks conserved residue(s) required for the propagation of feature annotation.</text>
</comment>
<reference evidence="15 16" key="1">
    <citation type="submission" date="2020-02" db="EMBL/GenBank/DDBJ databases">
        <authorList>
            <person name="Ferguson B K."/>
        </authorList>
    </citation>
    <scope>NUCLEOTIDE SEQUENCE [LARGE SCALE GENOMIC DNA]</scope>
</reference>
<dbReference type="SUPFAM" id="SSF49854">
    <property type="entry name" value="Spermadhesin, CUB domain"/>
    <property type="match status" value="1"/>
</dbReference>
<dbReference type="PANTHER" id="PTHR11616:SF241">
    <property type="entry name" value="SODIUM- AND CHLORIDE-DEPENDENT GLYCINE TRANSPORTER 2"/>
    <property type="match status" value="1"/>
</dbReference>
<keyword evidence="16" id="KW-1185">Reference proteome</keyword>
<evidence type="ECO:0000256" key="13">
    <source>
        <dbReference type="SAM" id="SignalP"/>
    </source>
</evidence>
<feature type="binding site" evidence="9">
    <location>
        <position position="951"/>
    </location>
    <ligand>
        <name>Na(+)</name>
        <dbReference type="ChEBI" id="CHEBI:29101"/>
        <label>1</label>
    </ligand>
</feature>
<evidence type="ECO:0000256" key="1">
    <source>
        <dbReference type="ARBA" id="ARBA00004141"/>
    </source>
</evidence>
<evidence type="ECO:0000313" key="16">
    <source>
        <dbReference type="Proteomes" id="UP000479190"/>
    </source>
</evidence>
<organism evidence="15 16">
    <name type="scientific">Trichogramma brassicae</name>
    <dbReference type="NCBI Taxonomy" id="86971"/>
    <lineage>
        <taxon>Eukaryota</taxon>
        <taxon>Metazoa</taxon>
        <taxon>Ecdysozoa</taxon>
        <taxon>Arthropoda</taxon>
        <taxon>Hexapoda</taxon>
        <taxon>Insecta</taxon>
        <taxon>Pterygota</taxon>
        <taxon>Neoptera</taxon>
        <taxon>Endopterygota</taxon>
        <taxon>Hymenoptera</taxon>
        <taxon>Apocrita</taxon>
        <taxon>Proctotrupomorpha</taxon>
        <taxon>Chalcidoidea</taxon>
        <taxon>Trichogrammatidae</taxon>
        <taxon>Trichogramma</taxon>
    </lineage>
</organism>
<protein>
    <recommendedName>
        <fullName evidence="14">CUB domain-containing protein</fullName>
    </recommendedName>
</protein>
<feature type="binding site" evidence="9">
    <location>
        <position position="1015"/>
    </location>
    <ligand>
        <name>Na(+)</name>
        <dbReference type="ChEBI" id="CHEBI:29101"/>
        <label>1</label>
    </ligand>
</feature>
<feature type="region of interest" description="Disordered" evidence="11">
    <location>
        <begin position="803"/>
        <end position="829"/>
    </location>
</feature>
<feature type="chain" id="PRO_5026067810" description="CUB domain-containing protein" evidence="13">
    <location>
        <begin position="24"/>
        <end position="1185"/>
    </location>
</feature>
<dbReference type="InterPro" id="IPR000175">
    <property type="entry name" value="Na/ntran_symport"/>
</dbReference>
<dbReference type="Gene3D" id="2.60.120.290">
    <property type="entry name" value="Spermadhesin, CUB domain"/>
    <property type="match status" value="1"/>
</dbReference>
<evidence type="ECO:0000256" key="6">
    <source>
        <dbReference type="ARBA" id="ARBA00022989"/>
    </source>
</evidence>
<evidence type="ECO:0000256" key="2">
    <source>
        <dbReference type="ARBA" id="ARBA00006459"/>
    </source>
</evidence>
<dbReference type="InterPro" id="IPR037272">
    <property type="entry name" value="SNS_sf"/>
</dbReference>
<dbReference type="EMBL" id="CADCXV010000661">
    <property type="protein sequence ID" value="CAB0031982.1"/>
    <property type="molecule type" value="Genomic_DNA"/>
</dbReference>
<proteinExistence type="inferred from homology"/>
<keyword evidence="9" id="KW-0915">Sodium</keyword>
<dbReference type="Pfam" id="PF00209">
    <property type="entry name" value="SNF"/>
    <property type="match status" value="2"/>
</dbReference>
<dbReference type="InterPro" id="IPR035914">
    <property type="entry name" value="Sperma_CUB_dom_sf"/>
</dbReference>
<sequence length="1185" mass="130754">MKRCSSPALLALLCCGLLGLCQAANDVCGGIHRGYQYTISAPAFPGALDCEYELQPAEAAINGDQCEPQFHLQFLDFELATSENCRRDYLQVGDKNIYCGRTTGLRKFTAKNGALKLNYHSERASNGFKILVTSMPCKLAPMKNPSHESKLMEPMEPQQDNRSAKSLYERRETRGGSQYNPSLGLAQLGNAVDGLTSFAMASSERPTVYRHQINFNDDSPSGTTQGGSKITSYLFLPPKEEKTSDGGPSDVPATTALVTKAASSRQLAATSDRRPLPSQKSISTVYGNSQSGLLDYDSTKLYPGSNYRTAALGGGYGQRGSGSGVLYDPRFGLLNSNQAGYNGASSSGNSYLPSSYSYTYQTNGLGNSLLGNYGNRPNDYSNAYSNGYSNSYSNDYSNGYGNSYGGSNYNHNNNNNNNYGSSYGGGYGNSNLDNPESSIPSGNIGQEYVGTNYNGGFNGAYNGGFNGVYNGAYNGEQQLIGSEQCCRVAQGRRVSIVSPGFGAASNGIYGAHGCRYFIPKVGQDVCRLRLSFRYFNFGADTDPFCQSGYVEIDGRRYCGCRTGQSFLLPFNEFTGKSISLVYSSHQSRSKYSGFLIDVSQEPCGYAQQQQQQQQQPGYPGYEQAYPSIYPQGNDYLQKRSDQNATVQLDAASESKSRSRRSFFGYEYKKPSVAFNLPAGLARMQKRFFEGTCQSRVFIDWAAASREAVLKRLTCASNFGYNNNNWSAYGNSGAYLSPDSRKATVSEEVEAAQPEQPEQPEQPCQPDGHNQWIRSVVAGPLVDSWQIVRLVDRALGVGTVRGSVDNDERRIPRPRLQNQPQHDPRHAASRRIYSTGTKAVGAHHISRRVNSNHILKISDSIEHIGGIVWPLFVCNIISWIIIYLCICNGVKTVGKVVYFTATFPFVILFVLFVRGITLPGAMDGVLFYIMPKWSELLNLKVWADAAIQIFFSLGPGWGGIVNMASYNPFRNNNRFVATGGPGLAFVTYPEAITMLPFPQLWSILFFFMLYLLGMDSCFVQIEAIISSVTDAYPNLRKHKLLVTLGSLFVLFLGSIIFVTNGGMYILQVFDWYAASISVISICLVEVIVVGWTYGCKNFVRDIEFMIGEKIHWWWPLCWKYTTPVILSFIFVTTIVFNTRITYNGMPYPAWAVGVGWCSCLVSILCIPGYALCYMIFKKVVNKVYID</sequence>
<dbReference type="PANTHER" id="PTHR11616">
    <property type="entry name" value="SODIUM/CHLORIDE DEPENDENT TRANSPORTER"/>
    <property type="match status" value="1"/>
</dbReference>
<evidence type="ECO:0000256" key="12">
    <source>
        <dbReference type="SAM" id="Phobius"/>
    </source>
</evidence>
<dbReference type="PROSITE" id="PS01180">
    <property type="entry name" value="CUB"/>
    <property type="match status" value="2"/>
</dbReference>
<keyword evidence="5" id="KW-0769">Symport</keyword>
<dbReference type="AlphaFoldDB" id="A0A6H5I428"/>
<keyword evidence="8" id="KW-1015">Disulfide bond</keyword>
<keyword evidence="9" id="KW-0479">Metal-binding</keyword>
<accession>A0A6H5I428</accession>
<evidence type="ECO:0000256" key="8">
    <source>
        <dbReference type="ARBA" id="ARBA00023157"/>
    </source>
</evidence>